<protein>
    <submittedName>
        <fullName evidence="1">Uncharacterized protein</fullName>
    </submittedName>
</protein>
<organism evidence="1 2">
    <name type="scientific">Commensalibacter oyaizuii</name>
    <dbReference type="NCBI Taxonomy" id="3043873"/>
    <lineage>
        <taxon>Bacteria</taxon>
        <taxon>Pseudomonadati</taxon>
        <taxon>Pseudomonadota</taxon>
        <taxon>Alphaproteobacteria</taxon>
        <taxon>Acetobacterales</taxon>
        <taxon>Acetobacteraceae</taxon>
    </lineage>
</organism>
<name>A0ABT6Q4M5_9PROT</name>
<dbReference type="RefSeq" id="WP_281448602.1">
    <property type="nucleotide sequence ID" value="NZ_JASBAO010000001.1"/>
</dbReference>
<accession>A0ABT6Q4M5</accession>
<comment type="caution">
    <text evidence="1">The sequence shown here is derived from an EMBL/GenBank/DDBJ whole genome shotgun (WGS) entry which is preliminary data.</text>
</comment>
<dbReference type="EMBL" id="JASBAO010000001">
    <property type="protein sequence ID" value="MDI2091511.1"/>
    <property type="molecule type" value="Genomic_DNA"/>
</dbReference>
<reference evidence="1" key="1">
    <citation type="submission" date="2023-05" db="EMBL/GenBank/DDBJ databases">
        <title>Whole genome sequence of Commensalibacter sp.</title>
        <authorList>
            <person name="Charoenyingcharoen P."/>
            <person name="Yukphan P."/>
        </authorList>
    </citation>
    <scope>NUCLEOTIDE SEQUENCE</scope>
    <source>
        <strain evidence="1">TBRC 16381</strain>
    </source>
</reference>
<gene>
    <name evidence="1" type="ORF">QJV27_09060</name>
</gene>
<dbReference type="Proteomes" id="UP001431634">
    <property type="component" value="Unassembled WGS sequence"/>
</dbReference>
<evidence type="ECO:0000313" key="1">
    <source>
        <dbReference type="EMBL" id="MDI2091511.1"/>
    </source>
</evidence>
<keyword evidence="2" id="KW-1185">Reference proteome</keyword>
<proteinExistence type="predicted"/>
<evidence type="ECO:0000313" key="2">
    <source>
        <dbReference type="Proteomes" id="UP001431634"/>
    </source>
</evidence>
<sequence length="75" mass="9112">MEWQARDETIDTIVNYLKDIYHDILGHDCNIDAIAHEVMKYVFRDDPRLSDYKDMMLRDLRNRVIYSQEAYDKIN</sequence>